<comment type="similarity">
    <text evidence="1">Belongs to the non-flavoprotein flavin reductase family.</text>
</comment>
<dbReference type="Gene3D" id="2.30.110.10">
    <property type="entry name" value="Electron Transport, Fmn-binding Protein, Chain A"/>
    <property type="match status" value="1"/>
</dbReference>
<dbReference type="SUPFAM" id="SSF50475">
    <property type="entry name" value="FMN-binding split barrel"/>
    <property type="match status" value="1"/>
</dbReference>
<sequence>MSLAAVTPAIQPDQYRAVMRHFPTGVAAICSADQATGRPCGLIVGTFQALSLDPALVTFSIARTSTSWPKIRRTVMFSVNLLADGQQPVCRALAGKAEDKFAAIEWKHSAYGTPHIAGSLGWIDCTIQQELDGGDHVLIIAKVLEMAADDGDPLVFHGGRLGGFRESTAA</sequence>
<evidence type="ECO:0000256" key="2">
    <source>
        <dbReference type="ARBA" id="ARBA00023002"/>
    </source>
</evidence>
<dbReference type="InterPro" id="IPR002563">
    <property type="entry name" value="Flavin_Rdtase-like_dom"/>
</dbReference>
<protein>
    <submittedName>
        <fullName evidence="4">Flavin reductase family protein</fullName>
    </submittedName>
</protein>
<reference evidence="4 5" key="1">
    <citation type="submission" date="2022-03" db="EMBL/GenBank/DDBJ databases">
        <title>Isotopic signatures of nitrous oxide derived from detoxification processes.</title>
        <authorList>
            <person name="Behrendt U."/>
            <person name="Buchen C."/>
            <person name="Well R."/>
            <person name="Ulrich A."/>
            <person name="Rohe L."/>
            <person name="Kolb S."/>
            <person name="Schloter M."/>
            <person name="Horn M.A."/>
            <person name="Augustin J."/>
        </authorList>
    </citation>
    <scope>NUCLEOTIDE SEQUENCE [LARGE SCALE GENOMIC DNA]</scope>
    <source>
        <strain evidence="4 5">S4-C24</strain>
    </source>
</reference>
<name>A0ABY3WD40_9MICC</name>
<feature type="domain" description="Flavin reductase like" evidence="3">
    <location>
        <begin position="19"/>
        <end position="163"/>
    </location>
</feature>
<accession>A0ABY3WD40</accession>
<evidence type="ECO:0000259" key="3">
    <source>
        <dbReference type="SMART" id="SM00903"/>
    </source>
</evidence>
<evidence type="ECO:0000256" key="1">
    <source>
        <dbReference type="ARBA" id="ARBA00008898"/>
    </source>
</evidence>
<keyword evidence="5" id="KW-1185">Reference proteome</keyword>
<dbReference type="SMART" id="SM00903">
    <property type="entry name" value="Flavin_Reduct"/>
    <property type="match status" value="1"/>
</dbReference>
<dbReference type="InterPro" id="IPR050268">
    <property type="entry name" value="NADH-dep_flavin_reductase"/>
</dbReference>
<dbReference type="EMBL" id="CP093326">
    <property type="protein sequence ID" value="UNK46217.1"/>
    <property type="molecule type" value="Genomic_DNA"/>
</dbReference>
<evidence type="ECO:0000313" key="4">
    <source>
        <dbReference type="EMBL" id="UNK46217.1"/>
    </source>
</evidence>
<dbReference type="RefSeq" id="WP_127512290.1">
    <property type="nucleotide sequence ID" value="NZ_CP093326.1"/>
</dbReference>
<dbReference type="Proteomes" id="UP000829069">
    <property type="component" value="Chromosome"/>
</dbReference>
<evidence type="ECO:0000313" key="5">
    <source>
        <dbReference type="Proteomes" id="UP000829069"/>
    </source>
</evidence>
<dbReference type="PANTHER" id="PTHR30466">
    <property type="entry name" value="FLAVIN REDUCTASE"/>
    <property type="match status" value="1"/>
</dbReference>
<organism evidence="4 5">
    <name type="scientific">Arthrobacter sulfonylureivorans</name>
    <dbReference type="NCBI Taxonomy" id="2486855"/>
    <lineage>
        <taxon>Bacteria</taxon>
        <taxon>Bacillati</taxon>
        <taxon>Actinomycetota</taxon>
        <taxon>Actinomycetes</taxon>
        <taxon>Micrococcales</taxon>
        <taxon>Micrococcaceae</taxon>
        <taxon>Arthrobacter</taxon>
    </lineage>
</organism>
<dbReference type="PANTHER" id="PTHR30466:SF11">
    <property type="entry name" value="FLAVIN-DEPENDENT MONOOXYGENASE, REDUCTASE SUBUNIT HSAB"/>
    <property type="match status" value="1"/>
</dbReference>
<keyword evidence="2" id="KW-0560">Oxidoreductase</keyword>
<dbReference type="InterPro" id="IPR012349">
    <property type="entry name" value="Split_barrel_FMN-bd"/>
</dbReference>
<gene>
    <name evidence="4" type="ORF">MNQ99_02280</name>
</gene>
<dbReference type="Pfam" id="PF01613">
    <property type="entry name" value="Flavin_Reduct"/>
    <property type="match status" value="1"/>
</dbReference>
<proteinExistence type="inferred from homology"/>